<proteinExistence type="predicted"/>
<evidence type="ECO:0000313" key="3">
    <source>
        <dbReference type="Proteomes" id="UP000239549"/>
    </source>
</evidence>
<dbReference type="RefSeq" id="WP_104372853.1">
    <property type="nucleotide sequence ID" value="NZ_BFAV01000145.1"/>
</dbReference>
<evidence type="ECO:0000313" key="2">
    <source>
        <dbReference type="EMBL" id="GBF34641.1"/>
    </source>
</evidence>
<evidence type="ECO:0000256" key="1">
    <source>
        <dbReference type="SAM" id="Phobius"/>
    </source>
</evidence>
<keyword evidence="3" id="KW-1185">Reference proteome</keyword>
<comment type="caution">
    <text evidence="2">The sequence shown here is derived from an EMBL/GenBank/DDBJ whole genome shotgun (WGS) entry which is preliminary data.</text>
</comment>
<organism evidence="2 3">
    <name type="scientific">Desulfocucumis palustris</name>
    <dbReference type="NCBI Taxonomy" id="1898651"/>
    <lineage>
        <taxon>Bacteria</taxon>
        <taxon>Bacillati</taxon>
        <taxon>Bacillota</taxon>
        <taxon>Clostridia</taxon>
        <taxon>Eubacteriales</taxon>
        <taxon>Desulfocucumaceae</taxon>
        <taxon>Desulfocucumis</taxon>
    </lineage>
</organism>
<dbReference type="Proteomes" id="UP000239549">
    <property type="component" value="Unassembled WGS sequence"/>
</dbReference>
<dbReference type="EMBL" id="BFAV01000145">
    <property type="protein sequence ID" value="GBF34641.1"/>
    <property type="molecule type" value="Genomic_DNA"/>
</dbReference>
<dbReference type="AlphaFoldDB" id="A0A2L2XL27"/>
<keyword evidence="1" id="KW-0812">Transmembrane</keyword>
<accession>A0A2L2XL27</accession>
<keyword evidence="1" id="KW-0472">Membrane</keyword>
<reference evidence="3" key="1">
    <citation type="submission" date="2018-02" db="EMBL/GenBank/DDBJ databases">
        <title>Genome sequence of Desulfocucumis palustris strain NAW-5.</title>
        <authorList>
            <person name="Watanabe M."/>
            <person name="Kojima H."/>
            <person name="Fukui M."/>
        </authorList>
    </citation>
    <scope>NUCLEOTIDE SEQUENCE [LARGE SCALE GENOMIC DNA]</scope>
    <source>
        <strain evidence="3">NAW-5</strain>
    </source>
</reference>
<feature type="transmembrane region" description="Helical" evidence="1">
    <location>
        <begin position="20"/>
        <end position="41"/>
    </location>
</feature>
<sequence>MKTLVNIKSALLGTKTGEYFLWFIFGSVMVFIFAVAVVNAYKSKMDNYISPYIQNIQVTKTEGD</sequence>
<name>A0A2L2XL27_9FIRM</name>
<gene>
    <name evidence="2" type="ORF">DCCM_3761</name>
</gene>
<keyword evidence="1" id="KW-1133">Transmembrane helix</keyword>
<protein>
    <submittedName>
        <fullName evidence="2">Uncharacterized protein</fullName>
    </submittedName>
</protein>